<reference evidence="2" key="1">
    <citation type="submission" date="2013-09" db="EMBL/GenBank/DDBJ databases">
        <title>The Genome Sequence of Anopheles culicifacies species A.</title>
        <authorList>
            <consortium name="The Broad Institute Genomics Platform"/>
            <person name="Neafsey D.E."/>
            <person name="Besansky N."/>
            <person name="Howell P."/>
            <person name="Walton C."/>
            <person name="Young S.K."/>
            <person name="Zeng Q."/>
            <person name="Gargeya S."/>
            <person name="Fitzgerald M."/>
            <person name="Haas B."/>
            <person name="Abouelleil A."/>
            <person name="Allen A.W."/>
            <person name="Alvarado L."/>
            <person name="Arachchi H.M."/>
            <person name="Berlin A.M."/>
            <person name="Chapman S.B."/>
            <person name="Gainer-Dewar J."/>
            <person name="Goldberg J."/>
            <person name="Griggs A."/>
            <person name="Gujja S."/>
            <person name="Hansen M."/>
            <person name="Howarth C."/>
            <person name="Imamovic A."/>
            <person name="Ireland A."/>
            <person name="Larimer J."/>
            <person name="McCowan C."/>
            <person name="Murphy C."/>
            <person name="Pearson M."/>
            <person name="Poon T.W."/>
            <person name="Priest M."/>
            <person name="Roberts A."/>
            <person name="Saif S."/>
            <person name="Shea T."/>
            <person name="Sisk P."/>
            <person name="Sykes S."/>
            <person name="Wortman J."/>
            <person name="Nusbaum C."/>
            <person name="Birren B."/>
        </authorList>
    </citation>
    <scope>NUCLEOTIDE SEQUENCE [LARGE SCALE GENOMIC DNA]</scope>
    <source>
        <strain evidence="2">A-37</strain>
    </source>
</reference>
<dbReference type="AlphaFoldDB" id="A0A182M1Y3"/>
<proteinExistence type="predicted"/>
<evidence type="ECO:0000313" key="1">
    <source>
        <dbReference type="EnsemblMetazoa" id="ACUA007441-PA"/>
    </source>
</evidence>
<name>A0A182M1Y3_9DIPT</name>
<keyword evidence="2" id="KW-1185">Reference proteome</keyword>
<accession>A0A182M1Y3</accession>
<sequence length="102" mass="11539">MQKKETAVALRHRRSAHFAGPPFDEIHRFDMLFTMLFGQFKVDEVFTYGGVDSTDSVRSTTVKKVVRYTFNTNLSISGTFQTCFMSICGFGSFAVVELHSEP</sequence>
<dbReference type="VEuPathDB" id="VectorBase:ACUA007441"/>
<dbReference type="EnsemblMetazoa" id="ACUA007441-RA">
    <property type="protein sequence ID" value="ACUA007441-PA"/>
    <property type="gene ID" value="ACUA007441"/>
</dbReference>
<evidence type="ECO:0000313" key="2">
    <source>
        <dbReference type="Proteomes" id="UP000075883"/>
    </source>
</evidence>
<protein>
    <submittedName>
        <fullName evidence="1">Uncharacterized protein</fullName>
    </submittedName>
</protein>
<dbReference type="EMBL" id="AXCM01000109">
    <property type="status" value="NOT_ANNOTATED_CDS"/>
    <property type="molecule type" value="Genomic_DNA"/>
</dbReference>
<organism evidence="1 2">
    <name type="scientific">Anopheles culicifacies</name>
    <dbReference type="NCBI Taxonomy" id="139723"/>
    <lineage>
        <taxon>Eukaryota</taxon>
        <taxon>Metazoa</taxon>
        <taxon>Ecdysozoa</taxon>
        <taxon>Arthropoda</taxon>
        <taxon>Hexapoda</taxon>
        <taxon>Insecta</taxon>
        <taxon>Pterygota</taxon>
        <taxon>Neoptera</taxon>
        <taxon>Endopterygota</taxon>
        <taxon>Diptera</taxon>
        <taxon>Nematocera</taxon>
        <taxon>Culicoidea</taxon>
        <taxon>Culicidae</taxon>
        <taxon>Anophelinae</taxon>
        <taxon>Anopheles</taxon>
        <taxon>culicifacies species complex</taxon>
    </lineage>
</organism>
<reference evidence="1" key="2">
    <citation type="submission" date="2020-05" db="UniProtKB">
        <authorList>
            <consortium name="EnsemblMetazoa"/>
        </authorList>
    </citation>
    <scope>IDENTIFICATION</scope>
    <source>
        <strain evidence="1">A-37</strain>
    </source>
</reference>
<dbReference type="Proteomes" id="UP000075883">
    <property type="component" value="Unassembled WGS sequence"/>
</dbReference>